<evidence type="ECO:0000313" key="2">
    <source>
        <dbReference type="Proteomes" id="UP000500938"/>
    </source>
</evidence>
<dbReference type="EMBL" id="CP053085">
    <property type="protein sequence ID" value="QJR34282.1"/>
    <property type="molecule type" value="Genomic_DNA"/>
</dbReference>
<keyword evidence="2" id="KW-1185">Reference proteome</keyword>
<organism evidence="1 2">
    <name type="scientific">Gemmatimonas groenlandica</name>
    <dbReference type="NCBI Taxonomy" id="2732249"/>
    <lineage>
        <taxon>Bacteria</taxon>
        <taxon>Pseudomonadati</taxon>
        <taxon>Gemmatimonadota</taxon>
        <taxon>Gemmatimonadia</taxon>
        <taxon>Gemmatimonadales</taxon>
        <taxon>Gemmatimonadaceae</taxon>
        <taxon>Gemmatimonas</taxon>
    </lineage>
</organism>
<sequence length="99" mass="10560">MRIAFACGLSDLLGRLAGDDRGAGLSALVARVQEQRGEGAVRIELDAGVLLANREAPPSEAIAALRLSKEAHHLRALHCQSSATARDLVHRVSRAVRSR</sequence>
<proteinExistence type="predicted"/>
<dbReference type="AlphaFoldDB" id="A0A6M4IMP0"/>
<protein>
    <submittedName>
        <fullName evidence="1">Uncharacterized protein</fullName>
    </submittedName>
</protein>
<gene>
    <name evidence="1" type="ORF">HKW67_01480</name>
</gene>
<evidence type="ECO:0000313" key="1">
    <source>
        <dbReference type="EMBL" id="QJR34282.1"/>
    </source>
</evidence>
<accession>A0A6M4IMP0</accession>
<name>A0A6M4IMP0_9BACT</name>
<reference evidence="1 2" key="1">
    <citation type="submission" date="2020-05" db="EMBL/GenBank/DDBJ databases">
        <title>Complete genome sequence of Gemmatimonas greenlandica TET16.</title>
        <authorList>
            <person name="Zeng Y."/>
        </authorList>
    </citation>
    <scope>NUCLEOTIDE SEQUENCE [LARGE SCALE GENOMIC DNA]</scope>
    <source>
        <strain evidence="1 2">TET16</strain>
    </source>
</reference>
<dbReference type="KEGG" id="ggr:HKW67_01480"/>
<dbReference type="Proteomes" id="UP000500938">
    <property type="component" value="Chromosome"/>
</dbReference>
<dbReference type="RefSeq" id="WP_171223708.1">
    <property type="nucleotide sequence ID" value="NZ_CP053085.1"/>
</dbReference>